<accession>A0A414LLN6</accession>
<reference evidence="1 2" key="1">
    <citation type="submission" date="2018-08" db="EMBL/GenBank/DDBJ databases">
        <title>A genome reference for cultivated species of the human gut microbiota.</title>
        <authorList>
            <person name="Zou Y."/>
            <person name="Xue W."/>
            <person name="Luo G."/>
        </authorList>
    </citation>
    <scope>NUCLEOTIDE SEQUENCE [LARGE SCALE GENOMIC DNA]</scope>
    <source>
        <strain evidence="1 2">AM27-17</strain>
    </source>
</reference>
<sequence length="60" mass="6848">MGVARYLIFISLFSLIQDSELNLNILLIMELEELRDTLKIASAHEYALIEELLVGVDKKV</sequence>
<name>A0A414LLN6_9BACE</name>
<evidence type="ECO:0000313" key="2">
    <source>
        <dbReference type="Proteomes" id="UP000285650"/>
    </source>
</evidence>
<dbReference type="EMBL" id="QSKV01000001">
    <property type="protein sequence ID" value="RHE95554.1"/>
    <property type="molecule type" value="Genomic_DNA"/>
</dbReference>
<proteinExistence type="predicted"/>
<gene>
    <name evidence="1" type="ORF">DW712_02350</name>
</gene>
<organism evidence="1 2">
    <name type="scientific">Bacteroides intestinalis</name>
    <dbReference type="NCBI Taxonomy" id="329854"/>
    <lineage>
        <taxon>Bacteria</taxon>
        <taxon>Pseudomonadati</taxon>
        <taxon>Bacteroidota</taxon>
        <taxon>Bacteroidia</taxon>
        <taxon>Bacteroidales</taxon>
        <taxon>Bacteroidaceae</taxon>
        <taxon>Bacteroides</taxon>
    </lineage>
</organism>
<comment type="caution">
    <text evidence="1">The sequence shown here is derived from an EMBL/GenBank/DDBJ whole genome shotgun (WGS) entry which is preliminary data.</text>
</comment>
<dbReference type="AlphaFoldDB" id="A0A414LLN6"/>
<dbReference type="Proteomes" id="UP000285650">
    <property type="component" value="Unassembled WGS sequence"/>
</dbReference>
<protein>
    <submittedName>
        <fullName evidence="1">Uncharacterized protein</fullName>
    </submittedName>
</protein>
<evidence type="ECO:0000313" key="1">
    <source>
        <dbReference type="EMBL" id="RHE95554.1"/>
    </source>
</evidence>